<name>A0A1S7UM24_ROSNE</name>
<dbReference type="GO" id="GO:0006351">
    <property type="term" value="P:DNA-templated transcription"/>
    <property type="evidence" value="ECO:0007669"/>
    <property type="project" value="InterPro"/>
</dbReference>
<organism evidence="5">
    <name type="scientific">Rosellinia necatrix</name>
    <name type="common">White root-rot fungus</name>
    <dbReference type="NCBI Taxonomy" id="77044"/>
    <lineage>
        <taxon>Eukaryota</taxon>
        <taxon>Fungi</taxon>
        <taxon>Dikarya</taxon>
        <taxon>Ascomycota</taxon>
        <taxon>Pezizomycotina</taxon>
        <taxon>Sordariomycetes</taxon>
        <taxon>Xylariomycetidae</taxon>
        <taxon>Xylariales</taxon>
        <taxon>Xylariaceae</taxon>
        <taxon>Rosellinia</taxon>
    </lineage>
</organism>
<keyword evidence="1" id="KW-0479">Metal-binding</keyword>
<feature type="compositionally biased region" description="Basic residues" evidence="3">
    <location>
        <begin position="76"/>
        <end position="87"/>
    </location>
</feature>
<proteinExistence type="predicted"/>
<sequence>MAHDKRQTPDDTDCRSPPESSPEASDPRSASSRSKASIRVSLACVQCRSKHVKCDATQPACGRCQAEGKPCYYTKSRRGIRDPKKRSLISDKPPMSSLQHTNPATEPAPLSLPFNISDTLPNGWVAPRPTDTNESLVGVFFNHFYLGHPILPPKRYFLKYVESDPNSYHFLLSVIDFCGALYLGHPRLNDLREVAYSAACGPLPFTVQSVQGLHILAIIAFGEGKFPHHTGFSNRSWTMAIELGMHRKSFADRTLDAVWAESCRRTWWYIKFQSTIRCASEVEPSVDIYDVESDADIPCSEEWEYQSGNVPLPMSLLQYKRELNLGRSDFPSLAFQIEMCRIQADIRDLCDGVDGEDVDRTEMINQADSKISDFLRRVPRWKMDVVDPAGRPDQVLFGALAWAHISRIRLRQSSLRAGLNLREYFPFGPDRGPERKGQAVKQFGWNLQSVEIQAANSLCDLFRYPFPIASLRPMMVPGLLRVAIVYLDACVFLGLDSPVFRERINALIRILTIHGETWPLSKRIAEDIQAVADEYLTPRSQPRTSPSEWDTMVTGAISNTSFIEPSVGGFDPYLFADSQLECVLLDYHESEQVMPPIVSTW</sequence>
<dbReference type="Pfam" id="PF00172">
    <property type="entry name" value="Zn_clus"/>
    <property type="match status" value="1"/>
</dbReference>
<dbReference type="GO" id="GO:0003677">
    <property type="term" value="F:DNA binding"/>
    <property type="evidence" value="ECO:0007669"/>
    <property type="project" value="InterPro"/>
</dbReference>
<dbReference type="GO" id="GO:0008270">
    <property type="term" value="F:zinc ion binding"/>
    <property type="evidence" value="ECO:0007669"/>
    <property type="project" value="InterPro"/>
</dbReference>
<dbReference type="InterPro" id="IPR007219">
    <property type="entry name" value="XnlR_reg_dom"/>
</dbReference>
<evidence type="ECO:0000256" key="1">
    <source>
        <dbReference type="ARBA" id="ARBA00022723"/>
    </source>
</evidence>
<dbReference type="PROSITE" id="PS50048">
    <property type="entry name" value="ZN2_CY6_FUNGAL_2"/>
    <property type="match status" value="1"/>
</dbReference>
<dbReference type="EMBL" id="DF977452">
    <property type="protein sequence ID" value="GAP84376.1"/>
    <property type="molecule type" value="Genomic_DNA"/>
</dbReference>
<dbReference type="SUPFAM" id="SSF57701">
    <property type="entry name" value="Zn2/Cys6 DNA-binding domain"/>
    <property type="match status" value="1"/>
</dbReference>
<evidence type="ECO:0000313" key="6">
    <source>
        <dbReference type="Proteomes" id="UP000054516"/>
    </source>
</evidence>
<dbReference type="Gene3D" id="4.10.240.10">
    <property type="entry name" value="Zn(2)-C6 fungal-type DNA-binding domain"/>
    <property type="match status" value="1"/>
</dbReference>
<dbReference type="Proteomes" id="UP000054516">
    <property type="component" value="Unassembled WGS sequence"/>
</dbReference>
<dbReference type="PANTHER" id="PTHR47431:SF1">
    <property type="entry name" value="ZN(II)2CYS6 TRANSCRIPTION FACTOR (EUROFUNG)"/>
    <property type="match status" value="1"/>
</dbReference>
<dbReference type="GO" id="GO:0000981">
    <property type="term" value="F:DNA-binding transcription factor activity, RNA polymerase II-specific"/>
    <property type="evidence" value="ECO:0007669"/>
    <property type="project" value="InterPro"/>
</dbReference>
<dbReference type="PROSITE" id="PS00463">
    <property type="entry name" value="ZN2_CY6_FUNGAL_1"/>
    <property type="match status" value="1"/>
</dbReference>
<dbReference type="InterPro" id="IPR036864">
    <property type="entry name" value="Zn2-C6_fun-type_DNA-bd_sf"/>
</dbReference>
<dbReference type="PANTHER" id="PTHR47431">
    <property type="entry name" value="ZN(II)2CYS6 TRANSCRIPTION FACTOR (EUROFUNG)-RELATED"/>
    <property type="match status" value="1"/>
</dbReference>
<evidence type="ECO:0000313" key="5">
    <source>
        <dbReference type="EMBL" id="GAP84376.1"/>
    </source>
</evidence>
<evidence type="ECO:0000259" key="4">
    <source>
        <dbReference type="PROSITE" id="PS50048"/>
    </source>
</evidence>
<dbReference type="AlphaFoldDB" id="A0A1S7UM24"/>
<feature type="compositionally biased region" description="Basic and acidic residues" evidence="3">
    <location>
        <begin position="1"/>
        <end position="16"/>
    </location>
</feature>
<dbReference type="OrthoDB" id="10067394at2759"/>
<evidence type="ECO:0000256" key="2">
    <source>
        <dbReference type="ARBA" id="ARBA00023242"/>
    </source>
</evidence>
<dbReference type="CDD" id="cd12148">
    <property type="entry name" value="fungal_TF_MHR"/>
    <property type="match status" value="1"/>
</dbReference>
<dbReference type="CDD" id="cd00067">
    <property type="entry name" value="GAL4"/>
    <property type="match status" value="1"/>
</dbReference>
<evidence type="ECO:0000256" key="3">
    <source>
        <dbReference type="SAM" id="MobiDB-lite"/>
    </source>
</evidence>
<feature type="region of interest" description="Disordered" evidence="3">
    <location>
        <begin position="76"/>
        <end position="108"/>
    </location>
</feature>
<feature type="region of interest" description="Disordered" evidence="3">
    <location>
        <begin position="1"/>
        <end position="35"/>
    </location>
</feature>
<feature type="domain" description="Zn(2)-C6 fungal-type" evidence="4">
    <location>
        <begin position="43"/>
        <end position="73"/>
    </location>
</feature>
<reference evidence="5" key="1">
    <citation type="submission" date="2016-03" db="EMBL/GenBank/DDBJ databases">
        <title>Draft genome sequence of Rosellinia necatrix.</title>
        <authorList>
            <person name="Kanematsu S."/>
        </authorList>
    </citation>
    <scope>NUCLEOTIDE SEQUENCE [LARGE SCALE GENOMIC DNA]</scope>
    <source>
        <strain evidence="5">W97</strain>
    </source>
</reference>
<keyword evidence="2" id="KW-0539">Nucleus</keyword>
<accession>A0A1S7UM24</accession>
<gene>
    <name evidence="5" type="ORF">SAMD00023353_0701970</name>
</gene>
<dbReference type="OMA" id="VDMILYS"/>
<protein>
    <submittedName>
        <fullName evidence="5">Putative C6 transcription factor</fullName>
    </submittedName>
</protein>
<dbReference type="InterPro" id="IPR001138">
    <property type="entry name" value="Zn2Cys6_DnaBD"/>
</dbReference>
<dbReference type="SMART" id="SM00066">
    <property type="entry name" value="GAL4"/>
    <property type="match status" value="1"/>
</dbReference>
<feature type="compositionally biased region" description="Low complexity" evidence="3">
    <location>
        <begin position="17"/>
        <end position="35"/>
    </location>
</feature>
<dbReference type="Pfam" id="PF04082">
    <property type="entry name" value="Fungal_trans"/>
    <property type="match status" value="1"/>
</dbReference>
<keyword evidence="6" id="KW-1185">Reference proteome</keyword>
<dbReference type="STRING" id="77044.A0A1S7UM24"/>